<proteinExistence type="predicted"/>
<sequence length="301" mass="33216">MHGHRRAFVRVGSGPAVLLLHGLGCDHRTWEPVIDALSRRYTVIAPDLLGHGQSDKPRADYTLGGFANGMRDLLTVLGIDKVTVVGHSFGGGVAMQFAYQFPERTERLMLVASGGLGPEVHPGIRAIGTPGFHEVMGVLTLPGVRHLGMAGLRTLANLGLKSTRDFDEVAHIYDSMRDPKARAALRHVVRAVVDWQGQIVSMADRAYLTEEMPMWVVWGRDDRVIPVRHANHAAALAPRSRVEVIPDAGHFPHKDHPLRFAQVVHEFIRTTQPATYSRARFRALLRNGATQPRLRAVEDTA</sequence>
<dbReference type="SUPFAM" id="SSF53474">
    <property type="entry name" value="alpha/beta-Hydrolases"/>
    <property type="match status" value="1"/>
</dbReference>
<keyword evidence="3" id="KW-1185">Reference proteome</keyword>
<dbReference type="GO" id="GO:0016020">
    <property type="term" value="C:membrane"/>
    <property type="evidence" value="ECO:0007669"/>
    <property type="project" value="TreeGrafter"/>
</dbReference>
<dbReference type="Gene3D" id="3.40.50.1820">
    <property type="entry name" value="alpha/beta hydrolase"/>
    <property type="match status" value="1"/>
</dbReference>
<accession>A0A6L6XWT4</accession>
<dbReference type="InterPro" id="IPR029058">
    <property type="entry name" value="AB_hydrolase_fold"/>
</dbReference>
<dbReference type="AlphaFoldDB" id="A0A6L6XWT4"/>
<dbReference type="PRINTS" id="PR00412">
    <property type="entry name" value="EPOXHYDRLASE"/>
</dbReference>
<dbReference type="Pfam" id="PF12697">
    <property type="entry name" value="Abhydrolase_6"/>
    <property type="match status" value="1"/>
</dbReference>
<dbReference type="EMBL" id="WSEK01000005">
    <property type="protein sequence ID" value="MVQ51252.1"/>
    <property type="molecule type" value="Genomic_DNA"/>
</dbReference>
<dbReference type="Proteomes" id="UP000473525">
    <property type="component" value="Unassembled WGS sequence"/>
</dbReference>
<dbReference type="PANTHER" id="PTHR43798">
    <property type="entry name" value="MONOACYLGLYCEROL LIPASE"/>
    <property type="match status" value="1"/>
</dbReference>
<dbReference type="GO" id="GO:0046464">
    <property type="term" value="P:acylglycerol catabolic process"/>
    <property type="evidence" value="ECO:0007669"/>
    <property type="project" value="TreeGrafter"/>
</dbReference>
<evidence type="ECO:0000259" key="1">
    <source>
        <dbReference type="Pfam" id="PF12697"/>
    </source>
</evidence>
<dbReference type="InterPro" id="IPR050266">
    <property type="entry name" value="AB_hydrolase_sf"/>
</dbReference>
<dbReference type="InterPro" id="IPR000639">
    <property type="entry name" value="Epox_hydrolase-like"/>
</dbReference>
<dbReference type="InterPro" id="IPR000073">
    <property type="entry name" value="AB_hydrolase_1"/>
</dbReference>
<gene>
    <name evidence="2" type="ORF">GON03_18885</name>
</gene>
<feature type="domain" description="AB hydrolase-1" evidence="1">
    <location>
        <begin position="17"/>
        <end position="262"/>
    </location>
</feature>
<dbReference type="GO" id="GO:0047372">
    <property type="term" value="F:monoacylglycerol lipase activity"/>
    <property type="evidence" value="ECO:0007669"/>
    <property type="project" value="TreeGrafter"/>
</dbReference>
<dbReference type="PRINTS" id="PR00111">
    <property type="entry name" value="ABHYDROLASE"/>
</dbReference>
<comment type="caution">
    <text evidence="2">The sequence shown here is derived from an EMBL/GenBank/DDBJ whole genome shotgun (WGS) entry which is preliminary data.</text>
</comment>
<reference evidence="2 3" key="1">
    <citation type="submission" date="2019-12" db="EMBL/GenBank/DDBJ databases">
        <authorList>
            <person name="Huq M.A."/>
        </authorList>
    </citation>
    <scope>NUCLEOTIDE SEQUENCE [LARGE SCALE GENOMIC DNA]</scope>
    <source>
        <strain evidence="2 3">MAH-18</strain>
    </source>
</reference>
<organism evidence="2 3">
    <name type="scientific">Nocardioides agri</name>
    <dbReference type="NCBI Taxonomy" id="2682843"/>
    <lineage>
        <taxon>Bacteria</taxon>
        <taxon>Bacillati</taxon>
        <taxon>Actinomycetota</taxon>
        <taxon>Actinomycetes</taxon>
        <taxon>Propionibacteriales</taxon>
        <taxon>Nocardioidaceae</taxon>
        <taxon>Nocardioides</taxon>
    </lineage>
</organism>
<protein>
    <submittedName>
        <fullName evidence="2">Alpha/beta fold hydrolase</fullName>
    </submittedName>
</protein>
<name>A0A6L6XWT4_9ACTN</name>
<evidence type="ECO:0000313" key="3">
    <source>
        <dbReference type="Proteomes" id="UP000473525"/>
    </source>
</evidence>
<dbReference type="PANTHER" id="PTHR43798:SF33">
    <property type="entry name" value="HYDROLASE, PUTATIVE (AFU_ORTHOLOGUE AFUA_2G14860)-RELATED"/>
    <property type="match status" value="1"/>
</dbReference>
<evidence type="ECO:0000313" key="2">
    <source>
        <dbReference type="EMBL" id="MVQ51252.1"/>
    </source>
</evidence>
<keyword evidence="2" id="KW-0378">Hydrolase</keyword>